<name>A0A370I9N4_9NOCA</name>
<accession>A0A370I9N4</accession>
<feature type="compositionally biased region" description="Polar residues" evidence="1">
    <location>
        <begin position="204"/>
        <end position="216"/>
    </location>
</feature>
<gene>
    <name evidence="2" type="ORF">DFR76_104574</name>
</gene>
<sequence length="216" mass="23394">MRRPDPIVDENISATTRSGHTLEGMIIVTTISPLAGLEKILSDLEAFDRDLHEHPELSFQEHRTAAEIQLNIRTFDPKVREKVLAAGERIITAEAAAAGAPKDPETSVIDTYPLTVNNAEAVARTTAALRETFGADHVFDPGPNPGSEDAGIFATAAKAPLCYWFFGILDPDRFGEDLHQAMSDYAAGKLDASKYPGTPPPTLPCSNRRSPSASRR</sequence>
<dbReference type="Gene3D" id="3.40.630.10">
    <property type="entry name" value="Zn peptidases"/>
    <property type="match status" value="2"/>
</dbReference>
<proteinExistence type="predicted"/>
<comment type="caution">
    <text evidence="2">The sequence shown here is derived from an EMBL/GenBank/DDBJ whole genome shotgun (WGS) entry which is preliminary data.</text>
</comment>
<evidence type="ECO:0000256" key="1">
    <source>
        <dbReference type="SAM" id="MobiDB-lite"/>
    </source>
</evidence>
<dbReference type="STRING" id="1210086.GCA_001613105_01770"/>
<dbReference type="Proteomes" id="UP000254869">
    <property type="component" value="Unassembled WGS sequence"/>
</dbReference>
<protein>
    <submittedName>
        <fullName evidence="2">Uncharacterized protein</fullName>
    </submittedName>
</protein>
<keyword evidence="3" id="KW-1185">Reference proteome</keyword>
<evidence type="ECO:0000313" key="3">
    <source>
        <dbReference type="Proteomes" id="UP000254869"/>
    </source>
</evidence>
<dbReference type="GO" id="GO:0016787">
    <property type="term" value="F:hydrolase activity"/>
    <property type="evidence" value="ECO:0007669"/>
    <property type="project" value="InterPro"/>
</dbReference>
<reference evidence="2 3" key="1">
    <citation type="submission" date="2018-07" db="EMBL/GenBank/DDBJ databases">
        <title>Genomic Encyclopedia of Type Strains, Phase IV (KMG-IV): sequencing the most valuable type-strain genomes for metagenomic binning, comparative biology and taxonomic classification.</title>
        <authorList>
            <person name="Goeker M."/>
        </authorList>
    </citation>
    <scope>NUCLEOTIDE SEQUENCE [LARGE SCALE GENOMIC DNA]</scope>
    <source>
        <strain evidence="2 3">DSM 44290</strain>
    </source>
</reference>
<dbReference type="SUPFAM" id="SSF53187">
    <property type="entry name" value="Zn-dependent exopeptidases"/>
    <property type="match status" value="2"/>
</dbReference>
<dbReference type="AlphaFoldDB" id="A0A370I9N4"/>
<evidence type="ECO:0000313" key="2">
    <source>
        <dbReference type="EMBL" id="RDI66821.1"/>
    </source>
</evidence>
<dbReference type="Pfam" id="PF01546">
    <property type="entry name" value="Peptidase_M20"/>
    <property type="match status" value="1"/>
</dbReference>
<organism evidence="2 3">
    <name type="scientific">Nocardia pseudobrasiliensis</name>
    <dbReference type="NCBI Taxonomy" id="45979"/>
    <lineage>
        <taxon>Bacteria</taxon>
        <taxon>Bacillati</taxon>
        <taxon>Actinomycetota</taxon>
        <taxon>Actinomycetes</taxon>
        <taxon>Mycobacteriales</taxon>
        <taxon>Nocardiaceae</taxon>
        <taxon>Nocardia</taxon>
    </lineage>
</organism>
<feature type="region of interest" description="Disordered" evidence="1">
    <location>
        <begin position="190"/>
        <end position="216"/>
    </location>
</feature>
<dbReference type="EMBL" id="QQBC01000004">
    <property type="protein sequence ID" value="RDI66821.1"/>
    <property type="molecule type" value="Genomic_DNA"/>
</dbReference>
<dbReference type="InterPro" id="IPR002933">
    <property type="entry name" value="Peptidase_M20"/>
</dbReference>